<evidence type="ECO:0000313" key="3">
    <source>
        <dbReference type="WBParaSite" id="SSTP_0000781200.1"/>
    </source>
</evidence>
<evidence type="ECO:0000313" key="2">
    <source>
        <dbReference type="Proteomes" id="UP000035681"/>
    </source>
</evidence>
<evidence type="ECO:0000256" key="1">
    <source>
        <dbReference type="SAM" id="MobiDB-lite"/>
    </source>
</evidence>
<proteinExistence type="predicted"/>
<dbReference type="WBParaSite" id="TCONS_00007027.p1">
    <property type="protein sequence ID" value="TCONS_00007027.p1"/>
    <property type="gene ID" value="XLOC_005106"/>
</dbReference>
<sequence length="120" mass="14225">MIGMMNCNDTDSVEFYSAPSFKKASSAEDTKLFTEYKDKVHIEYREDGRRMIDGDCEEKIEADKLWSELIMRKTIDRNFSLSREEPEEDDEDNKEKNKKEKKCSKHNKIKCPCEKKENNK</sequence>
<reference evidence="3" key="1">
    <citation type="submission" date="2015-08" db="UniProtKB">
        <authorList>
            <consortium name="WormBaseParasite"/>
        </authorList>
    </citation>
    <scope>IDENTIFICATION</scope>
</reference>
<accession>A0A0K0EEA0</accession>
<dbReference type="Proteomes" id="UP000035681">
    <property type="component" value="Unplaced"/>
</dbReference>
<evidence type="ECO:0000313" key="4">
    <source>
        <dbReference type="WBParaSite" id="TCONS_00007027.p1"/>
    </source>
</evidence>
<dbReference type="PANTHER" id="PTHR38608">
    <property type="entry name" value="PROTEIN CBG07207"/>
    <property type="match status" value="1"/>
</dbReference>
<keyword evidence="2" id="KW-1185">Reference proteome</keyword>
<dbReference type="WBParaSite" id="SSTP_0000781200.1">
    <property type="protein sequence ID" value="SSTP_0000781200.1"/>
    <property type="gene ID" value="SSTP_0000781200"/>
</dbReference>
<name>A0A0K0EEA0_STRER</name>
<feature type="region of interest" description="Disordered" evidence="1">
    <location>
        <begin position="77"/>
        <end position="106"/>
    </location>
</feature>
<dbReference type="PANTHER" id="PTHR38608:SF4">
    <property type="entry name" value="PROTEIN CBG07207"/>
    <property type="match status" value="1"/>
</dbReference>
<dbReference type="AlphaFoldDB" id="A0A0K0EEA0"/>
<organism evidence="3">
    <name type="scientific">Strongyloides stercoralis</name>
    <name type="common">Threadworm</name>
    <dbReference type="NCBI Taxonomy" id="6248"/>
    <lineage>
        <taxon>Eukaryota</taxon>
        <taxon>Metazoa</taxon>
        <taxon>Ecdysozoa</taxon>
        <taxon>Nematoda</taxon>
        <taxon>Chromadorea</taxon>
        <taxon>Rhabditida</taxon>
        <taxon>Tylenchina</taxon>
        <taxon>Panagrolaimomorpha</taxon>
        <taxon>Strongyloidoidea</taxon>
        <taxon>Strongyloididae</taxon>
        <taxon>Strongyloides</taxon>
    </lineage>
</organism>
<protein>
    <submittedName>
        <fullName evidence="3 4">Uncharacterized protein</fullName>
    </submittedName>
</protein>